<dbReference type="Gene3D" id="1.20.1420.60">
    <property type="match status" value="1"/>
</dbReference>
<dbReference type="EMBL" id="QGGO01000037">
    <property type="protein sequence ID" value="PWK17182.1"/>
    <property type="molecule type" value="Genomic_DNA"/>
</dbReference>
<keyword evidence="3" id="KW-1185">Reference proteome</keyword>
<feature type="domain" description="DNA mimic protein DMP19 C-terminal" evidence="1">
    <location>
        <begin position="33"/>
        <end position="122"/>
    </location>
</feature>
<proteinExistence type="predicted"/>
<evidence type="ECO:0000259" key="1">
    <source>
        <dbReference type="Pfam" id="PF14300"/>
    </source>
</evidence>
<sequence>MPETIRTHYLLAVENLKPRMVSNRPEWYNHVVNLPTQQQAVYTTLLLDYQVKTEGFVGYLTSSFGMFATQALTNLEKIGSVKHFHILQNVLDSVNKEPIEDLSQYDQQYQAIEDENLNELLVSFLDENA</sequence>
<dbReference type="Proteomes" id="UP000245489">
    <property type="component" value="Unassembled WGS sequence"/>
</dbReference>
<dbReference type="InterPro" id="IPR025402">
    <property type="entry name" value="DMP19_C"/>
</dbReference>
<protein>
    <submittedName>
        <fullName evidence="2">Uncharacterized protein DUF4375</fullName>
    </submittedName>
</protein>
<dbReference type="Pfam" id="PF14300">
    <property type="entry name" value="DMP19"/>
    <property type="match status" value="1"/>
</dbReference>
<dbReference type="RefSeq" id="WP_109745121.1">
    <property type="nucleotide sequence ID" value="NZ_QGGO01000037.1"/>
</dbReference>
<dbReference type="AlphaFoldDB" id="A0A316DI52"/>
<comment type="caution">
    <text evidence="2">The sequence shown here is derived from an EMBL/GenBank/DDBJ whole genome shotgun (WGS) entry which is preliminary data.</text>
</comment>
<evidence type="ECO:0000313" key="3">
    <source>
        <dbReference type="Proteomes" id="UP000245489"/>
    </source>
</evidence>
<evidence type="ECO:0000313" key="2">
    <source>
        <dbReference type="EMBL" id="PWK17182.1"/>
    </source>
</evidence>
<name>A0A316DI52_9BACT</name>
<reference evidence="2 3" key="1">
    <citation type="submission" date="2018-05" db="EMBL/GenBank/DDBJ databases">
        <title>Genomic Encyclopedia of Archaeal and Bacterial Type Strains, Phase II (KMG-II): from individual species to whole genera.</title>
        <authorList>
            <person name="Goeker M."/>
        </authorList>
    </citation>
    <scope>NUCLEOTIDE SEQUENCE [LARGE SCALE GENOMIC DNA]</scope>
    <source>
        <strain evidence="2 3">DSM 22214</strain>
    </source>
</reference>
<dbReference type="OrthoDB" id="7989464at2"/>
<gene>
    <name evidence="2" type="ORF">LV89_04468</name>
</gene>
<accession>A0A316DI52</accession>
<organism evidence="2 3">
    <name type="scientific">Arcicella aurantiaca</name>
    <dbReference type="NCBI Taxonomy" id="591202"/>
    <lineage>
        <taxon>Bacteria</taxon>
        <taxon>Pseudomonadati</taxon>
        <taxon>Bacteroidota</taxon>
        <taxon>Cytophagia</taxon>
        <taxon>Cytophagales</taxon>
        <taxon>Flectobacillaceae</taxon>
        <taxon>Arcicella</taxon>
    </lineage>
</organism>